<keyword evidence="4" id="KW-0479">Metal-binding</keyword>
<name>A0ABW3D5A9_9BACL</name>
<proteinExistence type="predicted"/>
<feature type="domain" description="Copper resistance protein D" evidence="12">
    <location>
        <begin position="313"/>
        <end position="406"/>
    </location>
</feature>
<comment type="caution">
    <text evidence="13">The sequence shown here is derived from an EMBL/GenBank/DDBJ whole genome shotgun (WGS) entry which is preliminary data.</text>
</comment>
<feature type="transmembrane region" description="Helical" evidence="9">
    <location>
        <begin position="195"/>
        <end position="217"/>
    </location>
</feature>
<feature type="transmembrane region" description="Helical" evidence="9">
    <location>
        <begin position="352"/>
        <end position="373"/>
    </location>
</feature>
<evidence type="ECO:0000256" key="9">
    <source>
        <dbReference type="SAM" id="Phobius"/>
    </source>
</evidence>
<dbReference type="Pfam" id="PF04234">
    <property type="entry name" value="CopC"/>
    <property type="match status" value="1"/>
</dbReference>
<keyword evidence="2" id="KW-1003">Cell membrane</keyword>
<sequence length="535" mass="59858">MLKARHWLIIALLMLFIWPQQVSAHASLIQAVPGEDSQLEESPERIVLTFNQALEPNVQIKVVDYRKNEVTREKAVLSEDRQELSVGLPKLQNGTYTVTYRVSSADGHTVAGSYVFTIGEPDPAQLAAQRSALSGSGKLSWKMGLLEYAAYLIRILYYISLLCLTGWVFWRLFYRRTPESVAQIDRKWSLGLQRAYLLVLILLVAVELPSALGEWTTENLTSFIGTSKAISWMVSIGLSLLGFVILHRSRLADAAWLVLLLAAKSFTGHANGLVDGKNAVLIDLIHLLAAAVWVGGLLYLTAHWRRNREHALQFLPQFSFLALDSMILLVLSGVFILLLFLPNPAYLLYTQWGTALLIKISLVLIVIGAGIIVRRFIKKKKFSSLMTAVKIEIGLMVAIVSIVGVLTALNPLPPNKPLNWHEMGEELHMTAKIAPNIPGARNTFTLQVWVPKEEEEPQKVQMILKHINEDGIEPIPIPLQPASANKEQGWFPGYTQYVYSYEGSSLAFSGEWTVEVRVTLANGEKKEYEKSMKVY</sequence>
<feature type="signal peptide" evidence="10">
    <location>
        <begin position="1"/>
        <end position="24"/>
    </location>
</feature>
<dbReference type="PANTHER" id="PTHR34820">
    <property type="entry name" value="INNER MEMBRANE PROTEIN YEBZ"/>
    <property type="match status" value="1"/>
</dbReference>
<evidence type="ECO:0000256" key="8">
    <source>
        <dbReference type="ARBA" id="ARBA00023136"/>
    </source>
</evidence>
<keyword evidence="14" id="KW-1185">Reference proteome</keyword>
<feature type="chain" id="PRO_5046636242" evidence="10">
    <location>
        <begin position="25"/>
        <end position="535"/>
    </location>
</feature>
<evidence type="ECO:0000256" key="6">
    <source>
        <dbReference type="ARBA" id="ARBA00022989"/>
    </source>
</evidence>
<organism evidence="13 14">
    <name type="scientific">Paenibacillus residui</name>
    <dbReference type="NCBI Taxonomy" id="629724"/>
    <lineage>
        <taxon>Bacteria</taxon>
        <taxon>Bacillati</taxon>
        <taxon>Bacillota</taxon>
        <taxon>Bacilli</taxon>
        <taxon>Bacillales</taxon>
        <taxon>Paenibacillaceae</taxon>
        <taxon>Paenibacillus</taxon>
    </lineage>
</organism>
<evidence type="ECO:0000259" key="11">
    <source>
        <dbReference type="Pfam" id="PF04234"/>
    </source>
</evidence>
<evidence type="ECO:0000256" key="2">
    <source>
        <dbReference type="ARBA" id="ARBA00022475"/>
    </source>
</evidence>
<dbReference type="SUPFAM" id="SSF81296">
    <property type="entry name" value="E set domains"/>
    <property type="match status" value="1"/>
</dbReference>
<evidence type="ECO:0000313" key="14">
    <source>
        <dbReference type="Proteomes" id="UP001597120"/>
    </source>
</evidence>
<dbReference type="Gene3D" id="2.60.40.1220">
    <property type="match status" value="1"/>
</dbReference>
<accession>A0ABW3D5A9</accession>
<dbReference type="EMBL" id="JBHTIU010000019">
    <property type="protein sequence ID" value="MFD0868627.1"/>
    <property type="molecule type" value="Genomic_DNA"/>
</dbReference>
<reference evidence="14" key="1">
    <citation type="journal article" date="2019" name="Int. J. Syst. Evol. Microbiol.">
        <title>The Global Catalogue of Microorganisms (GCM) 10K type strain sequencing project: providing services to taxonomists for standard genome sequencing and annotation.</title>
        <authorList>
            <consortium name="The Broad Institute Genomics Platform"/>
            <consortium name="The Broad Institute Genome Sequencing Center for Infectious Disease"/>
            <person name="Wu L."/>
            <person name="Ma J."/>
        </authorList>
    </citation>
    <scope>NUCLEOTIDE SEQUENCE [LARGE SCALE GENOMIC DNA]</scope>
    <source>
        <strain evidence="14">CCUG 57263</strain>
    </source>
</reference>
<feature type="transmembrane region" description="Helical" evidence="9">
    <location>
        <begin position="155"/>
        <end position="174"/>
    </location>
</feature>
<feature type="domain" description="CopC" evidence="11">
    <location>
        <begin position="25"/>
        <end position="118"/>
    </location>
</feature>
<dbReference type="RefSeq" id="WP_379286680.1">
    <property type="nucleotide sequence ID" value="NZ_JBHTIU010000019.1"/>
</dbReference>
<keyword evidence="7" id="KW-0186">Copper</keyword>
<evidence type="ECO:0000256" key="10">
    <source>
        <dbReference type="SAM" id="SignalP"/>
    </source>
</evidence>
<feature type="transmembrane region" description="Helical" evidence="9">
    <location>
        <begin position="385"/>
        <end position="409"/>
    </location>
</feature>
<dbReference type="Pfam" id="PF05425">
    <property type="entry name" value="CopD"/>
    <property type="match status" value="1"/>
</dbReference>
<evidence type="ECO:0000259" key="12">
    <source>
        <dbReference type="Pfam" id="PF05425"/>
    </source>
</evidence>
<evidence type="ECO:0000256" key="5">
    <source>
        <dbReference type="ARBA" id="ARBA00022729"/>
    </source>
</evidence>
<evidence type="ECO:0000256" key="4">
    <source>
        <dbReference type="ARBA" id="ARBA00022723"/>
    </source>
</evidence>
<dbReference type="PANTHER" id="PTHR34820:SF4">
    <property type="entry name" value="INNER MEMBRANE PROTEIN YEBZ"/>
    <property type="match status" value="1"/>
</dbReference>
<feature type="transmembrane region" description="Helical" evidence="9">
    <location>
        <begin position="254"/>
        <end position="274"/>
    </location>
</feature>
<evidence type="ECO:0000256" key="3">
    <source>
        <dbReference type="ARBA" id="ARBA00022692"/>
    </source>
</evidence>
<feature type="transmembrane region" description="Helical" evidence="9">
    <location>
        <begin position="229"/>
        <end position="247"/>
    </location>
</feature>
<feature type="transmembrane region" description="Helical" evidence="9">
    <location>
        <begin position="320"/>
        <end position="340"/>
    </location>
</feature>
<dbReference type="InterPro" id="IPR008457">
    <property type="entry name" value="Cu-R_CopD_dom"/>
</dbReference>
<comment type="subcellular location">
    <subcellularLocation>
        <location evidence="1">Cell membrane</location>
        <topology evidence="1">Multi-pass membrane protein</topology>
    </subcellularLocation>
</comment>
<gene>
    <name evidence="13" type="ORF">ACFQ03_05660</name>
</gene>
<dbReference type="Proteomes" id="UP001597120">
    <property type="component" value="Unassembled WGS sequence"/>
</dbReference>
<dbReference type="InterPro" id="IPR032694">
    <property type="entry name" value="CopC/D"/>
</dbReference>
<evidence type="ECO:0000256" key="7">
    <source>
        <dbReference type="ARBA" id="ARBA00023008"/>
    </source>
</evidence>
<evidence type="ECO:0000313" key="13">
    <source>
        <dbReference type="EMBL" id="MFD0868627.1"/>
    </source>
</evidence>
<dbReference type="InterPro" id="IPR007348">
    <property type="entry name" value="CopC_dom"/>
</dbReference>
<dbReference type="InterPro" id="IPR014756">
    <property type="entry name" value="Ig_E-set"/>
</dbReference>
<evidence type="ECO:0000256" key="1">
    <source>
        <dbReference type="ARBA" id="ARBA00004651"/>
    </source>
</evidence>
<dbReference type="InterPro" id="IPR014755">
    <property type="entry name" value="Cu-Rt/internalin_Ig-like"/>
</dbReference>
<protein>
    <submittedName>
        <fullName evidence="13">Copper resistance CopC/CopD family protein</fullName>
    </submittedName>
</protein>
<feature type="transmembrane region" description="Helical" evidence="9">
    <location>
        <begin position="280"/>
        <end position="300"/>
    </location>
</feature>
<keyword evidence="8 9" id="KW-0472">Membrane</keyword>
<keyword evidence="3 9" id="KW-0812">Transmembrane</keyword>
<keyword evidence="6 9" id="KW-1133">Transmembrane helix</keyword>
<keyword evidence="5 10" id="KW-0732">Signal</keyword>